<protein>
    <submittedName>
        <fullName evidence="1">Uncharacterized protein</fullName>
    </submittedName>
</protein>
<accession>A0A0D7AMD7</accession>
<reference evidence="1 2" key="1">
    <citation type="journal article" date="2015" name="Fungal Genet. Biol.">
        <title>Evolution of novel wood decay mechanisms in Agaricales revealed by the genome sequences of Fistulina hepatica and Cylindrobasidium torrendii.</title>
        <authorList>
            <person name="Floudas D."/>
            <person name="Held B.W."/>
            <person name="Riley R."/>
            <person name="Nagy L.G."/>
            <person name="Koehler G."/>
            <person name="Ransdell A.S."/>
            <person name="Younus H."/>
            <person name="Chow J."/>
            <person name="Chiniquy J."/>
            <person name="Lipzen A."/>
            <person name="Tritt A."/>
            <person name="Sun H."/>
            <person name="Haridas S."/>
            <person name="LaButti K."/>
            <person name="Ohm R.A."/>
            <person name="Kues U."/>
            <person name="Blanchette R.A."/>
            <person name="Grigoriev I.V."/>
            <person name="Minto R.E."/>
            <person name="Hibbett D.S."/>
        </authorList>
    </citation>
    <scope>NUCLEOTIDE SEQUENCE [LARGE SCALE GENOMIC DNA]</scope>
    <source>
        <strain evidence="1 2">ATCC 64428</strain>
    </source>
</reference>
<proteinExistence type="predicted"/>
<keyword evidence="2" id="KW-1185">Reference proteome</keyword>
<dbReference type="OrthoDB" id="2559662at2759"/>
<sequence>MPLTRKFLPGGPPGYEQLRLWEATLPQHNLDLPFPEGRHGRYVKFSEQVKRLGWNNVLNQLLMNAHLAYESGRAYVFQDYEWKPDNYPWPPSQFLQWVPRTPLPALIAGPTAGGAWEPGDSAPRSISSAWFDVVCPPSERRIINTGDVKPPIYWARGDQIFDHWRALLREAPEPCIEVVPAPLTDDAWPQTFDLHLWGSGRILSLWDSFSQSPTSRLLTTSETVKSAVDRNEPLFHSKGLRDSQTASQSPYERMMAVHLRRGDYESACRHFAKYRSTFYSWNLLPFLPDKFHPMPEGLDAENERHYMTHCLPDFDTVVGKVRRSKEDYTLETDSELDVLYLLTNEQGEWLDNLQKTLRTDGWRTIVTTRDLVFDSPEQLDVNMAVDMDIARQAAVFVGNGWSSFTSNIVHRRLVDGKRHISIRFF</sequence>
<dbReference type="Gene3D" id="3.40.50.11350">
    <property type="match status" value="1"/>
</dbReference>
<dbReference type="CDD" id="cd11296">
    <property type="entry name" value="O-FucT_like"/>
    <property type="match status" value="1"/>
</dbReference>
<gene>
    <name evidence="1" type="ORF">FISHEDRAFT_63468</name>
</gene>
<evidence type="ECO:0000313" key="1">
    <source>
        <dbReference type="EMBL" id="KIY53035.1"/>
    </source>
</evidence>
<name>A0A0D7AMD7_9AGAR</name>
<evidence type="ECO:0000313" key="2">
    <source>
        <dbReference type="Proteomes" id="UP000054144"/>
    </source>
</evidence>
<dbReference type="Proteomes" id="UP000054144">
    <property type="component" value="Unassembled WGS sequence"/>
</dbReference>
<organism evidence="1 2">
    <name type="scientific">Fistulina hepatica ATCC 64428</name>
    <dbReference type="NCBI Taxonomy" id="1128425"/>
    <lineage>
        <taxon>Eukaryota</taxon>
        <taxon>Fungi</taxon>
        <taxon>Dikarya</taxon>
        <taxon>Basidiomycota</taxon>
        <taxon>Agaricomycotina</taxon>
        <taxon>Agaricomycetes</taxon>
        <taxon>Agaricomycetidae</taxon>
        <taxon>Agaricales</taxon>
        <taxon>Fistulinaceae</taxon>
        <taxon>Fistulina</taxon>
    </lineage>
</organism>
<dbReference type="EMBL" id="KN881628">
    <property type="protein sequence ID" value="KIY53035.1"/>
    <property type="molecule type" value="Genomic_DNA"/>
</dbReference>
<dbReference type="AlphaFoldDB" id="A0A0D7AMD7"/>